<dbReference type="KEGG" id="grl:LPB144_05225"/>
<protein>
    <recommendedName>
        <fullName evidence="3">Lipoprotein</fullName>
    </recommendedName>
</protein>
<sequence>MKKPTIMIKIKVLYTIVFISLIFSCKSGKIESENTYEIINSITKSEGNKKTKIYYKTTSSKYDGVQIANFLNKNTVQFNLCAPSFDRNIAELTQKEINLLKEKFKDVNSKKFDFSKIKNREEFTKRKTNSTVHISEPIKFRNGEFAIYYSEGRYGGEFTLLKIEKSNWKKVCSSMVWIE</sequence>
<accession>A0A1L3J419</accession>
<evidence type="ECO:0008006" key="3">
    <source>
        <dbReference type="Google" id="ProtNLM"/>
    </source>
</evidence>
<proteinExistence type="predicted"/>
<keyword evidence="2" id="KW-1185">Reference proteome</keyword>
<evidence type="ECO:0000313" key="2">
    <source>
        <dbReference type="Proteomes" id="UP000182510"/>
    </source>
</evidence>
<dbReference type="AlphaFoldDB" id="A0A1L3J419"/>
<name>A0A1L3J419_9FLAO</name>
<dbReference type="EMBL" id="CP018153">
    <property type="protein sequence ID" value="APG59852.1"/>
    <property type="molecule type" value="Genomic_DNA"/>
</dbReference>
<organism evidence="1 2">
    <name type="scientific">Christiangramia salexigens</name>
    <dbReference type="NCBI Taxonomy" id="1913577"/>
    <lineage>
        <taxon>Bacteria</taxon>
        <taxon>Pseudomonadati</taxon>
        <taxon>Bacteroidota</taxon>
        <taxon>Flavobacteriia</taxon>
        <taxon>Flavobacteriales</taxon>
        <taxon>Flavobacteriaceae</taxon>
        <taxon>Christiangramia</taxon>
    </lineage>
</organism>
<dbReference type="OrthoDB" id="9881815at2"/>
<dbReference type="Proteomes" id="UP000182510">
    <property type="component" value="Chromosome"/>
</dbReference>
<evidence type="ECO:0000313" key="1">
    <source>
        <dbReference type="EMBL" id="APG59852.1"/>
    </source>
</evidence>
<gene>
    <name evidence="1" type="ORF">LPB144_05225</name>
</gene>
<reference evidence="1 2" key="1">
    <citation type="submission" date="2016-11" db="EMBL/GenBank/DDBJ databases">
        <title>Gramella sp. LPB0144 isolated from marine environment.</title>
        <authorList>
            <person name="Kim E."/>
            <person name="Yi H."/>
        </authorList>
    </citation>
    <scope>NUCLEOTIDE SEQUENCE [LARGE SCALE GENOMIC DNA]</scope>
    <source>
        <strain evidence="1 2">LPB0144</strain>
    </source>
</reference>
<dbReference type="PROSITE" id="PS51257">
    <property type="entry name" value="PROKAR_LIPOPROTEIN"/>
    <property type="match status" value="1"/>
</dbReference>